<dbReference type="RefSeq" id="WP_354700058.1">
    <property type="nucleotide sequence ID" value="NZ_CP114014.1"/>
</dbReference>
<dbReference type="InterPro" id="IPR038056">
    <property type="entry name" value="YjbR-like_sf"/>
</dbReference>
<evidence type="ECO:0008006" key="2">
    <source>
        <dbReference type="Google" id="ProtNLM"/>
    </source>
</evidence>
<dbReference type="Pfam" id="PF04237">
    <property type="entry name" value="YjbR"/>
    <property type="match status" value="1"/>
</dbReference>
<proteinExistence type="predicted"/>
<dbReference type="InterPro" id="IPR058532">
    <property type="entry name" value="YjbR/MT2646/Rv2570-like"/>
</dbReference>
<accession>A0AAU7APA4</accession>
<protein>
    <recommendedName>
        <fullName evidence="2">MmcQ/YjbR family DNA-binding protein</fullName>
    </recommendedName>
</protein>
<dbReference type="SUPFAM" id="SSF142906">
    <property type="entry name" value="YjbR-like"/>
    <property type="match status" value="1"/>
</dbReference>
<reference evidence="1" key="1">
    <citation type="submission" date="2022-12" db="EMBL/GenBank/DDBJ databases">
        <title>Paraconexibacter alkalitolerans sp. nov. and Baekduia alba sp. nov., isolated from soil and emended description of the genera Paraconexibacter (Chun et al., 2020) and Baekduia (An et al., 2020).</title>
        <authorList>
            <person name="Vieira S."/>
            <person name="Huber K.J."/>
            <person name="Geppert A."/>
            <person name="Wolf J."/>
            <person name="Neumann-Schaal M."/>
            <person name="Muesken M."/>
            <person name="Overmann J."/>
        </authorList>
    </citation>
    <scope>NUCLEOTIDE SEQUENCE</scope>
    <source>
        <strain evidence="1">AEG42_29</strain>
    </source>
</reference>
<evidence type="ECO:0000313" key="1">
    <source>
        <dbReference type="EMBL" id="XAY03502.1"/>
    </source>
</evidence>
<organism evidence="1">
    <name type="scientific">Paraconexibacter sp. AEG42_29</name>
    <dbReference type="NCBI Taxonomy" id="2997339"/>
    <lineage>
        <taxon>Bacteria</taxon>
        <taxon>Bacillati</taxon>
        <taxon>Actinomycetota</taxon>
        <taxon>Thermoleophilia</taxon>
        <taxon>Solirubrobacterales</taxon>
        <taxon>Paraconexibacteraceae</taxon>
        <taxon>Paraconexibacter</taxon>
    </lineage>
</organism>
<dbReference type="KEGG" id="parq:DSM112329_00320"/>
<dbReference type="AlphaFoldDB" id="A0AAU7APA4"/>
<sequence length="114" mass="12761">MADVALVRRLALALPSVTERSSYGTPGFRVRDRLFARIHDDGEQLVAWVADLEEKEQLLEAAPGVYTTTAHYDGHASVLVRLDAVSDDELSEALEQAWLARAPKRLRDEFLADR</sequence>
<dbReference type="EMBL" id="CP114014">
    <property type="protein sequence ID" value="XAY03502.1"/>
    <property type="molecule type" value="Genomic_DNA"/>
</dbReference>
<name>A0AAU7APA4_9ACTN</name>
<dbReference type="Gene3D" id="3.90.1150.30">
    <property type="match status" value="1"/>
</dbReference>
<gene>
    <name evidence="1" type="ORF">DSM112329_00320</name>
</gene>